<dbReference type="Proteomes" id="UP001180754">
    <property type="component" value="Unassembled WGS sequence"/>
</dbReference>
<feature type="region of interest" description="Disordered" evidence="1">
    <location>
        <begin position="30"/>
        <end position="49"/>
    </location>
</feature>
<comment type="caution">
    <text evidence="2">The sequence shown here is derived from an EMBL/GenBank/DDBJ whole genome shotgun (WGS) entry which is preliminary data.</text>
</comment>
<name>A0ABU2XAJ8_9ACTN</name>
<evidence type="ECO:0000256" key="1">
    <source>
        <dbReference type="SAM" id="MobiDB-lite"/>
    </source>
</evidence>
<accession>A0ABU2XAJ8</accession>
<proteinExistence type="predicted"/>
<sequence length="49" mass="5448">MAKAALVTVVNIIRAPLTCGDERMPGQCRFRGSFPGRRNANKKTMLDQK</sequence>
<organism evidence="2 3">
    <name type="scientific">Streptomyces lonegramiae</name>
    <dbReference type="NCBI Taxonomy" id="3075524"/>
    <lineage>
        <taxon>Bacteria</taxon>
        <taxon>Bacillati</taxon>
        <taxon>Actinomycetota</taxon>
        <taxon>Actinomycetes</taxon>
        <taxon>Kitasatosporales</taxon>
        <taxon>Streptomycetaceae</taxon>
        <taxon>Streptomyces</taxon>
    </lineage>
</organism>
<dbReference type="EMBL" id="JAVRFD010000003">
    <property type="protein sequence ID" value="MDT0542946.1"/>
    <property type="molecule type" value="Genomic_DNA"/>
</dbReference>
<dbReference type="RefSeq" id="WP_311723297.1">
    <property type="nucleotide sequence ID" value="NZ_JAVRFD010000003.1"/>
</dbReference>
<evidence type="ECO:0000313" key="3">
    <source>
        <dbReference type="Proteomes" id="UP001180754"/>
    </source>
</evidence>
<evidence type="ECO:0000313" key="2">
    <source>
        <dbReference type="EMBL" id="MDT0542946.1"/>
    </source>
</evidence>
<keyword evidence="3" id="KW-1185">Reference proteome</keyword>
<gene>
    <name evidence="2" type="ORF">RND15_09455</name>
</gene>
<reference evidence="2" key="1">
    <citation type="submission" date="2024-05" db="EMBL/GenBank/DDBJ databases">
        <title>30 novel species of actinomycetes from the DSMZ collection.</title>
        <authorList>
            <person name="Nouioui I."/>
        </authorList>
    </citation>
    <scope>NUCLEOTIDE SEQUENCE</scope>
    <source>
        <strain evidence="2">DSM 41529</strain>
    </source>
</reference>
<protein>
    <submittedName>
        <fullName evidence="2">Uncharacterized protein</fullName>
    </submittedName>
</protein>